<protein>
    <submittedName>
        <fullName evidence="2">Uncharacterized protein</fullName>
    </submittedName>
</protein>
<evidence type="ECO:0000313" key="2">
    <source>
        <dbReference type="EMBL" id="ORZ13358.1"/>
    </source>
</evidence>
<comment type="caution">
    <text evidence="2">The sequence shown here is derived from an EMBL/GenBank/DDBJ whole genome shotgun (WGS) entry which is preliminary data.</text>
</comment>
<keyword evidence="1" id="KW-0732">Signal</keyword>
<keyword evidence="3" id="KW-1185">Reference proteome</keyword>
<name>A0A1Y2GK22_9FUNG</name>
<proteinExistence type="predicted"/>
<evidence type="ECO:0000313" key="3">
    <source>
        <dbReference type="Proteomes" id="UP000193648"/>
    </source>
</evidence>
<dbReference type="GeneID" id="33566342"/>
<reference evidence="2 3" key="1">
    <citation type="submission" date="2016-07" db="EMBL/GenBank/DDBJ databases">
        <title>Pervasive Adenine N6-methylation of Active Genes in Fungi.</title>
        <authorList>
            <consortium name="DOE Joint Genome Institute"/>
            <person name="Mondo S.J."/>
            <person name="Dannebaum R.O."/>
            <person name="Kuo R.C."/>
            <person name="Labutti K."/>
            <person name="Haridas S."/>
            <person name="Kuo A."/>
            <person name="Salamov A."/>
            <person name="Ahrendt S.R."/>
            <person name="Lipzen A."/>
            <person name="Sullivan W."/>
            <person name="Andreopoulos W.B."/>
            <person name="Clum A."/>
            <person name="Lindquist E."/>
            <person name="Daum C."/>
            <person name="Ramamoorthy G.K."/>
            <person name="Gryganskyi A."/>
            <person name="Culley D."/>
            <person name="Magnuson J.K."/>
            <person name="James T.Y."/>
            <person name="O'Malley M.A."/>
            <person name="Stajich J.E."/>
            <person name="Spatafora J.W."/>
            <person name="Visel A."/>
            <person name="Grigoriev I.V."/>
        </authorList>
    </citation>
    <scope>NUCLEOTIDE SEQUENCE [LARGE SCALE GENOMIC DNA]</scope>
    <source>
        <strain evidence="2 3">NRRL 3116</strain>
    </source>
</reference>
<feature type="chain" id="PRO_5012237556" evidence="1">
    <location>
        <begin position="17"/>
        <end position="82"/>
    </location>
</feature>
<evidence type="ECO:0000256" key="1">
    <source>
        <dbReference type="SAM" id="SignalP"/>
    </source>
</evidence>
<gene>
    <name evidence="2" type="ORF">BCR41DRAFT_355507</name>
</gene>
<sequence>MAFQLLLMLTLVACKSLLNENLDQAGTSNAFRSDGIAIELDLAAAASILSVERQLRESCCRGRGRNTHWLIIHRLYSNRCHC</sequence>
<organism evidence="2 3">
    <name type="scientific">Lobosporangium transversale</name>
    <dbReference type="NCBI Taxonomy" id="64571"/>
    <lineage>
        <taxon>Eukaryota</taxon>
        <taxon>Fungi</taxon>
        <taxon>Fungi incertae sedis</taxon>
        <taxon>Mucoromycota</taxon>
        <taxon>Mortierellomycotina</taxon>
        <taxon>Mortierellomycetes</taxon>
        <taxon>Mortierellales</taxon>
        <taxon>Mortierellaceae</taxon>
        <taxon>Lobosporangium</taxon>
    </lineage>
</organism>
<dbReference type="RefSeq" id="XP_021880439.1">
    <property type="nucleotide sequence ID" value="XM_022024498.1"/>
</dbReference>
<accession>A0A1Y2GK22</accession>
<dbReference type="InParanoid" id="A0A1Y2GK22"/>
<feature type="signal peptide" evidence="1">
    <location>
        <begin position="1"/>
        <end position="16"/>
    </location>
</feature>
<dbReference type="AlphaFoldDB" id="A0A1Y2GK22"/>
<dbReference type="EMBL" id="MCFF01000023">
    <property type="protein sequence ID" value="ORZ13358.1"/>
    <property type="molecule type" value="Genomic_DNA"/>
</dbReference>
<dbReference type="Proteomes" id="UP000193648">
    <property type="component" value="Unassembled WGS sequence"/>
</dbReference>